<dbReference type="Gene3D" id="3.30.60.190">
    <property type="match status" value="1"/>
</dbReference>
<gene>
    <name evidence="6" type="ORF">CALCODRAFT_440296</name>
</gene>
<dbReference type="Pfam" id="PF04438">
    <property type="entry name" value="zf-HIT"/>
    <property type="match status" value="1"/>
</dbReference>
<dbReference type="PROSITE" id="PS51083">
    <property type="entry name" value="ZF_HIT"/>
    <property type="match status" value="1"/>
</dbReference>
<dbReference type="STRING" id="1353952.A0A165DQG4"/>
<dbReference type="GO" id="GO:0048254">
    <property type="term" value="P:snoRNA localization"/>
    <property type="evidence" value="ECO:0007669"/>
    <property type="project" value="TreeGrafter"/>
</dbReference>
<dbReference type="SUPFAM" id="SSF144232">
    <property type="entry name" value="HIT/MYND zinc finger-like"/>
    <property type="match status" value="1"/>
</dbReference>
<name>A0A165DQG4_9BASI</name>
<evidence type="ECO:0000313" key="6">
    <source>
        <dbReference type="EMBL" id="KZT53308.1"/>
    </source>
</evidence>
<dbReference type="GO" id="GO:0008270">
    <property type="term" value="F:zinc ion binding"/>
    <property type="evidence" value="ECO:0007669"/>
    <property type="project" value="UniProtKB-UniRule"/>
</dbReference>
<feature type="non-terminal residue" evidence="6">
    <location>
        <position position="81"/>
    </location>
</feature>
<keyword evidence="2 4" id="KW-0863">Zinc-finger</keyword>
<evidence type="ECO:0000256" key="4">
    <source>
        <dbReference type="PROSITE-ProRule" id="PRU00453"/>
    </source>
</evidence>
<sequence length="81" mass="8685">MTDIFEPVASSSSTPLCSVCHSKPAIYTCPRCQSRTCSAHCSKAHKVALACSGERNKVAFVKPAQYGYGALVNDLVYLSEV</sequence>
<keyword evidence="3" id="KW-0862">Zinc</keyword>
<evidence type="ECO:0000256" key="2">
    <source>
        <dbReference type="ARBA" id="ARBA00022771"/>
    </source>
</evidence>
<keyword evidence="1" id="KW-0479">Metal-binding</keyword>
<dbReference type="GO" id="GO:0070761">
    <property type="term" value="C:pre-snoRNP complex"/>
    <property type="evidence" value="ECO:0007669"/>
    <property type="project" value="TreeGrafter"/>
</dbReference>
<dbReference type="CDD" id="cd23023">
    <property type="entry name" value="zf-HIT_BCD1"/>
    <property type="match status" value="1"/>
</dbReference>
<dbReference type="Proteomes" id="UP000076842">
    <property type="component" value="Unassembled WGS sequence"/>
</dbReference>
<dbReference type="OrthoDB" id="272357at2759"/>
<dbReference type="EMBL" id="KV424041">
    <property type="protein sequence ID" value="KZT53308.1"/>
    <property type="molecule type" value="Genomic_DNA"/>
</dbReference>
<protein>
    <recommendedName>
        <fullName evidence="5">HIT-type domain-containing protein</fullName>
    </recommendedName>
</protein>
<evidence type="ECO:0000313" key="7">
    <source>
        <dbReference type="Proteomes" id="UP000076842"/>
    </source>
</evidence>
<dbReference type="PANTHER" id="PTHR13483:SF3">
    <property type="entry name" value="BOX C_D SNORNA PROTEIN 1"/>
    <property type="match status" value="1"/>
</dbReference>
<evidence type="ECO:0000259" key="5">
    <source>
        <dbReference type="PROSITE" id="PS51083"/>
    </source>
</evidence>
<accession>A0A165DQG4</accession>
<dbReference type="InterPro" id="IPR051639">
    <property type="entry name" value="BCD1"/>
</dbReference>
<dbReference type="GO" id="GO:0000492">
    <property type="term" value="P:box C/D snoRNP assembly"/>
    <property type="evidence" value="ECO:0007669"/>
    <property type="project" value="TreeGrafter"/>
</dbReference>
<dbReference type="GO" id="GO:0000463">
    <property type="term" value="P:maturation of LSU-rRNA from tricistronic rRNA transcript (SSU-rRNA, 5.8S rRNA, LSU-rRNA)"/>
    <property type="evidence" value="ECO:0007669"/>
    <property type="project" value="TreeGrafter"/>
</dbReference>
<dbReference type="GO" id="GO:0005634">
    <property type="term" value="C:nucleus"/>
    <property type="evidence" value="ECO:0007669"/>
    <property type="project" value="TreeGrafter"/>
</dbReference>
<proteinExistence type="predicted"/>
<dbReference type="PANTHER" id="PTHR13483">
    <property type="entry name" value="BOX C_D SNORNA PROTEIN 1-RELATED"/>
    <property type="match status" value="1"/>
</dbReference>
<dbReference type="AlphaFoldDB" id="A0A165DQG4"/>
<evidence type="ECO:0000256" key="1">
    <source>
        <dbReference type="ARBA" id="ARBA00022723"/>
    </source>
</evidence>
<organism evidence="6 7">
    <name type="scientific">Calocera cornea HHB12733</name>
    <dbReference type="NCBI Taxonomy" id="1353952"/>
    <lineage>
        <taxon>Eukaryota</taxon>
        <taxon>Fungi</taxon>
        <taxon>Dikarya</taxon>
        <taxon>Basidiomycota</taxon>
        <taxon>Agaricomycotina</taxon>
        <taxon>Dacrymycetes</taxon>
        <taxon>Dacrymycetales</taxon>
        <taxon>Dacrymycetaceae</taxon>
        <taxon>Calocera</taxon>
    </lineage>
</organism>
<dbReference type="InterPro" id="IPR007529">
    <property type="entry name" value="Znf_HIT"/>
</dbReference>
<keyword evidence="7" id="KW-1185">Reference proteome</keyword>
<reference evidence="6 7" key="1">
    <citation type="journal article" date="2016" name="Mol. Biol. Evol.">
        <title>Comparative Genomics of Early-Diverging Mushroom-Forming Fungi Provides Insights into the Origins of Lignocellulose Decay Capabilities.</title>
        <authorList>
            <person name="Nagy L.G."/>
            <person name="Riley R."/>
            <person name="Tritt A."/>
            <person name="Adam C."/>
            <person name="Daum C."/>
            <person name="Floudas D."/>
            <person name="Sun H."/>
            <person name="Yadav J.S."/>
            <person name="Pangilinan J."/>
            <person name="Larsson K.H."/>
            <person name="Matsuura K."/>
            <person name="Barry K."/>
            <person name="Labutti K."/>
            <person name="Kuo R."/>
            <person name="Ohm R.A."/>
            <person name="Bhattacharya S.S."/>
            <person name="Shirouzu T."/>
            <person name="Yoshinaga Y."/>
            <person name="Martin F.M."/>
            <person name="Grigoriev I.V."/>
            <person name="Hibbett D.S."/>
        </authorList>
    </citation>
    <scope>NUCLEOTIDE SEQUENCE [LARGE SCALE GENOMIC DNA]</scope>
    <source>
        <strain evidence="6 7">HHB12733</strain>
    </source>
</reference>
<feature type="domain" description="HIT-type" evidence="5">
    <location>
        <begin position="17"/>
        <end position="51"/>
    </location>
</feature>
<evidence type="ECO:0000256" key="3">
    <source>
        <dbReference type="ARBA" id="ARBA00022833"/>
    </source>
</evidence>
<dbReference type="InParanoid" id="A0A165DQG4"/>